<evidence type="ECO:0000313" key="5">
    <source>
        <dbReference type="EMBL" id="MBO1321398.1"/>
    </source>
</evidence>
<dbReference type="GO" id="GO:0016787">
    <property type="term" value="F:hydrolase activity"/>
    <property type="evidence" value="ECO:0007669"/>
    <property type="project" value="TreeGrafter"/>
</dbReference>
<dbReference type="Proteomes" id="UP000664417">
    <property type="component" value="Unassembled WGS sequence"/>
</dbReference>
<dbReference type="Pfam" id="PF03088">
    <property type="entry name" value="Str_synth"/>
    <property type="match status" value="1"/>
</dbReference>
<dbReference type="Pfam" id="PF20067">
    <property type="entry name" value="SSL_N"/>
    <property type="match status" value="1"/>
</dbReference>
<name>A0A8J7QN06_9BACT</name>
<dbReference type="SUPFAM" id="SSF63829">
    <property type="entry name" value="Calcium-dependent phosphotriesterase"/>
    <property type="match status" value="1"/>
</dbReference>
<protein>
    <submittedName>
        <fullName evidence="5">SMP-30/gluconolactonase/LRE family protein</fullName>
    </submittedName>
</protein>
<organism evidence="5 6">
    <name type="scientific">Acanthopleuribacter pedis</name>
    <dbReference type="NCBI Taxonomy" id="442870"/>
    <lineage>
        <taxon>Bacteria</taxon>
        <taxon>Pseudomonadati</taxon>
        <taxon>Acidobacteriota</taxon>
        <taxon>Holophagae</taxon>
        <taxon>Acanthopleuribacterales</taxon>
        <taxon>Acanthopleuribacteraceae</taxon>
        <taxon>Acanthopleuribacter</taxon>
    </lineage>
</organism>
<reference evidence="5" key="1">
    <citation type="submission" date="2021-03" db="EMBL/GenBank/DDBJ databases">
        <authorList>
            <person name="Wang G."/>
        </authorList>
    </citation>
    <scope>NUCLEOTIDE SEQUENCE</scope>
    <source>
        <strain evidence="5">KCTC 12899</strain>
    </source>
</reference>
<gene>
    <name evidence="5" type="ORF">J3U88_23150</name>
</gene>
<keyword evidence="2" id="KW-0597">Phosphoprotein</keyword>
<dbReference type="GO" id="GO:0012505">
    <property type="term" value="C:endomembrane system"/>
    <property type="evidence" value="ECO:0007669"/>
    <property type="project" value="TreeGrafter"/>
</dbReference>
<proteinExistence type="inferred from homology"/>
<dbReference type="EMBL" id="JAFREP010000024">
    <property type="protein sequence ID" value="MBO1321398.1"/>
    <property type="molecule type" value="Genomic_DNA"/>
</dbReference>
<sequence length="367" mass="39544">MKKRIALVLAALCLPLLAYLCFWPVPLDPAVWEAPAPPAMTGVYAPNQLLRGATRFELDDGLGPEDIAVDAEGRFYGGLEDGRIVRFEADGGGHSTFADTGGRPLGLHFDAAGNLIVADAYKGLLQVDPAGAVTVLAIEADGVPLGFTDDLDIGADGTIYFSDASVKFRFHQYKIDGLEHRPNGRLLAYDPATGAVRTLLEELYFANGVAVSPDQSFVLVNETWKYRIKRYWLQGARAGEAEILIDNLPGFPDGVSSNGRDTFWVAMASPRNTLVDRLAPYPFLRKMVVRLPEAVQPKPAHYAFVLGLDGRGRVTHNLQAPSGKPFAHITSVEEHGGYLYLGSLHETAAARIAAPGATNSTDASETP</sequence>
<keyword evidence="6" id="KW-1185">Reference proteome</keyword>
<evidence type="ECO:0000259" key="4">
    <source>
        <dbReference type="Pfam" id="PF03088"/>
    </source>
</evidence>
<dbReference type="PANTHER" id="PTHR10426:SF88">
    <property type="entry name" value="ADIPOCYTE PLASMA MEMBRANE-ASSOCIATED PROTEIN HEMOMUCIN-RELATED"/>
    <property type="match status" value="1"/>
</dbReference>
<dbReference type="RefSeq" id="WP_207861372.1">
    <property type="nucleotide sequence ID" value="NZ_JAFREP010000024.1"/>
</dbReference>
<comment type="similarity">
    <text evidence="1">Belongs to the strictosidine synthase family.</text>
</comment>
<evidence type="ECO:0000256" key="1">
    <source>
        <dbReference type="ARBA" id="ARBA00009191"/>
    </source>
</evidence>
<keyword evidence="3" id="KW-0325">Glycoprotein</keyword>
<feature type="domain" description="Strictosidine synthase conserved region" evidence="4">
    <location>
        <begin position="149"/>
        <end position="235"/>
    </location>
</feature>
<evidence type="ECO:0000313" key="6">
    <source>
        <dbReference type="Proteomes" id="UP000664417"/>
    </source>
</evidence>
<dbReference type="PANTHER" id="PTHR10426">
    <property type="entry name" value="STRICTOSIDINE SYNTHASE-RELATED"/>
    <property type="match status" value="1"/>
</dbReference>
<accession>A0A8J7QN06</accession>
<comment type="caution">
    <text evidence="5">The sequence shown here is derived from an EMBL/GenBank/DDBJ whole genome shotgun (WGS) entry which is preliminary data.</text>
</comment>
<evidence type="ECO:0000256" key="2">
    <source>
        <dbReference type="ARBA" id="ARBA00022553"/>
    </source>
</evidence>
<dbReference type="AlphaFoldDB" id="A0A8J7QN06"/>
<dbReference type="InterPro" id="IPR018119">
    <property type="entry name" value="Strictosidine_synth_cons-reg"/>
</dbReference>
<dbReference type="Gene3D" id="2.120.10.30">
    <property type="entry name" value="TolB, C-terminal domain"/>
    <property type="match status" value="1"/>
</dbReference>
<evidence type="ECO:0000256" key="3">
    <source>
        <dbReference type="ARBA" id="ARBA00023180"/>
    </source>
</evidence>
<dbReference type="InterPro" id="IPR011042">
    <property type="entry name" value="6-blade_b-propeller_TolB-like"/>
</dbReference>